<gene>
    <name evidence="2" type="ORF">PPNO1_LOCUS1776</name>
</gene>
<evidence type="ECO:0000313" key="3">
    <source>
        <dbReference type="Proteomes" id="UP000838763"/>
    </source>
</evidence>
<sequence>MYNKIYSRLVAISVMVTFVHAQYPFDLPYFIPCDGPWNTGQACPEDSHCWNISFAPWAGPDWALCRPNSMAESDGGAQPAEPPPASFITITVVVPLPR</sequence>
<evidence type="ECO:0000256" key="1">
    <source>
        <dbReference type="SAM" id="SignalP"/>
    </source>
</evidence>
<keyword evidence="1" id="KW-0732">Signal</keyword>
<proteinExistence type="predicted"/>
<evidence type="ECO:0008006" key="4">
    <source>
        <dbReference type="Google" id="ProtNLM"/>
    </source>
</evidence>
<feature type="chain" id="PRO_5040419126" description="Secreted protein" evidence="1">
    <location>
        <begin position="22"/>
        <end position="98"/>
    </location>
</feature>
<reference evidence="2" key="1">
    <citation type="submission" date="2022-11" db="EMBL/GenBank/DDBJ databases">
        <authorList>
            <person name="Scott C."/>
            <person name="Bruce N."/>
        </authorList>
    </citation>
    <scope>NUCLEOTIDE SEQUENCE</scope>
</reference>
<evidence type="ECO:0000313" key="2">
    <source>
        <dbReference type="EMBL" id="CAI4212007.1"/>
    </source>
</evidence>
<feature type="signal peptide" evidence="1">
    <location>
        <begin position="1"/>
        <end position="21"/>
    </location>
</feature>
<name>A0A9P1M870_9PEZI</name>
<keyword evidence="3" id="KW-1185">Reference proteome</keyword>
<dbReference type="Proteomes" id="UP000838763">
    <property type="component" value="Unassembled WGS sequence"/>
</dbReference>
<dbReference type="AlphaFoldDB" id="A0A9P1M870"/>
<accession>A0A9P1M870</accession>
<comment type="caution">
    <text evidence="2">The sequence shown here is derived from an EMBL/GenBank/DDBJ whole genome shotgun (WGS) entry which is preliminary data.</text>
</comment>
<organism evidence="2 3">
    <name type="scientific">Parascedosporium putredinis</name>
    <dbReference type="NCBI Taxonomy" id="1442378"/>
    <lineage>
        <taxon>Eukaryota</taxon>
        <taxon>Fungi</taxon>
        <taxon>Dikarya</taxon>
        <taxon>Ascomycota</taxon>
        <taxon>Pezizomycotina</taxon>
        <taxon>Sordariomycetes</taxon>
        <taxon>Hypocreomycetidae</taxon>
        <taxon>Microascales</taxon>
        <taxon>Microascaceae</taxon>
        <taxon>Parascedosporium</taxon>
    </lineage>
</organism>
<dbReference type="EMBL" id="CALLCH030000003">
    <property type="protein sequence ID" value="CAI4212007.1"/>
    <property type="molecule type" value="Genomic_DNA"/>
</dbReference>
<protein>
    <recommendedName>
        <fullName evidence="4">Secreted protein</fullName>
    </recommendedName>
</protein>